<dbReference type="Proteomes" id="UP000468928">
    <property type="component" value="Unassembled WGS sequence"/>
</dbReference>
<dbReference type="InterPro" id="IPR037523">
    <property type="entry name" value="VOC_core"/>
</dbReference>
<organism evidence="2 4">
    <name type="scientific">Nocardia cyriacigeorgica</name>
    <dbReference type="NCBI Taxonomy" id="135487"/>
    <lineage>
        <taxon>Bacteria</taxon>
        <taxon>Bacillati</taxon>
        <taxon>Actinomycetota</taxon>
        <taxon>Actinomycetes</taxon>
        <taxon>Mycobacteriales</taxon>
        <taxon>Nocardiaceae</taxon>
        <taxon>Nocardia</taxon>
    </lineage>
</organism>
<accession>A0A6P1D470</accession>
<dbReference type="InterPro" id="IPR004360">
    <property type="entry name" value="Glyas_Fos-R_dOase_dom"/>
</dbReference>
<dbReference type="EMBL" id="JAAGUX010000007">
    <property type="protein sequence ID" value="NEW55203.1"/>
    <property type="molecule type" value="Genomic_DNA"/>
</dbReference>
<dbReference type="InterPro" id="IPR029068">
    <property type="entry name" value="Glyas_Bleomycin-R_OHBP_Dase"/>
</dbReference>
<evidence type="ECO:0000259" key="1">
    <source>
        <dbReference type="PROSITE" id="PS51819"/>
    </source>
</evidence>
<evidence type="ECO:0000313" key="2">
    <source>
        <dbReference type="EMBL" id="NEW44329.1"/>
    </source>
</evidence>
<keyword evidence="2" id="KW-0560">Oxidoreductase</keyword>
<dbReference type="AlphaFoldDB" id="A0A6P1D470"/>
<name>A0A6P1D470_9NOCA</name>
<dbReference type="GO" id="GO:0051213">
    <property type="term" value="F:dioxygenase activity"/>
    <property type="evidence" value="ECO:0007669"/>
    <property type="project" value="UniProtKB-KW"/>
</dbReference>
<sequence>MITGAHSIVYASDAEAARAFFRDVLGLTTVDAGHGWLIFKSPPAELAVHPTGPPDSGRVELYLMCDDLAKTIADLRDKGVEVADQVEEAGWGRVTRVTVPGAGEIGLYEPLHPTAYDLD</sequence>
<dbReference type="Pfam" id="PF00903">
    <property type="entry name" value="Glyoxalase"/>
    <property type="match status" value="1"/>
</dbReference>
<evidence type="ECO:0000313" key="3">
    <source>
        <dbReference type="EMBL" id="NEW55203.1"/>
    </source>
</evidence>
<reference evidence="4 5" key="1">
    <citation type="submission" date="2020-01" db="EMBL/GenBank/DDBJ databases">
        <title>Genetics and antimicrobial susceptibilities of Nocardia species isolated from the soil; a comparison with species isolated from humans.</title>
        <authorList>
            <person name="Carrasco G."/>
            <person name="Monzon S."/>
            <person name="Sansegundo M."/>
            <person name="Garcia E."/>
            <person name="Garrido N."/>
            <person name="Medina M.J."/>
            <person name="Villalon P."/>
            <person name="Ramirez-Arocha A.C."/>
            <person name="Jimenez P."/>
            <person name="Cuesta I."/>
            <person name="Valdezate S."/>
        </authorList>
    </citation>
    <scope>NUCLEOTIDE SEQUENCE [LARGE SCALE GENOMIC DNA]</scope>
    <source>
        <strain evidence="2 4">CNM20110639</strain>
        <strain evidence="3 5">CNM20110649</strain>
    </source>
</reference>
<dbReference type="PROSITE" id="PS51819">
    <property type="entry name" value="VOC"/>
    <property type="match status" value="1"/>
</dbReference>
<proteinExistence type="predicted"/>
<dbReference type="InterPro" id="IPR052164">
    <property type="entry name" value="Anthracycline_SecMetBiosynth"/>
</dbReference>
<dbReference type="RefSeq" id="WP_163826414.1">
    <property type="nucleotide sequence ID" value="NZ_JAAGUX010000007.1"/>
</dbReference>
<evidence type="ECO:0000313" key="4">
    <source>
        <dbReference type="Proteomes" id="UP000468928"/>
    </source>
</evidence>
<dbReference type="PANTHER" id="PTHR33993">
    <property type="entry name" value="GLYOXALASE-RELATED"/>
    <property type="match status" value="1"/>
</dbReference>
<dbReference type="EMBL" id="JAAGUZ010000015">
    <property type="protein sequence ID" value="NEW44329.1"/>
    <property type="molecule type" value="Genomic_DNA"/>
</dbReference>
<gene>
    <name evidence="2" type="ORF">GV789_07645</name>
    <name evidence="3" type="ORF">GV794_05945</name>
</gene>
<comment type="caution">
    <text evidence="2">The sequence shown here is derived from an EMBL/GenBank/DDBJ whole genome shotgun (WGS) entry which is preliminary data.</text>
</comment>
<dbReference type="Proteomes" id="UP000470876">
    <property type="component" value="Unassembled WGS sequence"/>
</dbReference>
<keyword evidence="2" id="KW-0223">Dioxygenase</keyword>
<feature type="domain" description="VOC" evidence="1">
    <location>
        <begin position="3"/>
        <end position="110"/>
    </location>
</feature>
<dbReference type="SUPFAM" id="SSF54593">
    <property type="entry name" value="Glyoxalase/Bleomycin resistance protein/Dihydroxybiphenyl dioxygenase"/>
    <property type="match status" value="1"/>
</dbReference>
<keyword evidence="5" id="KW-1185">Reference proteome</keyword>
<dbReference type="Gene3D" id="3.10.180.10">
    <property type="entry name" value="2,3-Dihydroxybiphenyl 1,2-Dioxygenase, domain 1"/>
    <property type="match status" value="1"/>
</dbReference>
<protein>
    <submittedName>
        <fullName evidence="2">Extradiol dioxygenase</fullName>
    </submittedName>
</protein>
<evidence type="ECO:0000313" key="5">
    <source>
        <dbReference type="Proteomes" id="UP000470876"/>
    </source>
</evidence>